<protein>
    <submittedName>
        <fullName evidence="1">Uncharacterized protein</fullName>
    </submittedName>
</protein>
<dbReference type="PROSITE" id="PS51354">
    <property type="entry name" value="GLUTAREDOXIN_2"/>
    <property type="match status" value="1"/>
</dbReference>
<dbReference type="InterPro" id="IPR036249">
    <property type="entry name" value="Thioredoxin-like_sf"/>
</dbReference>
<evidence type="ECO:0000313" key="1">
    <source>
        <dbReference type="EMBL" id="PIA38172.1"/>
    </source>
</evidence>
<accession>A0A2G5D3T2</accession>
<dbReference type="PANTHER" id="PTHR45669:SF12">
    <property type="entry name" value="EMB|CAB85507.1"/>
    <property type="match status" value="1"/>
</dbReference>
<evidence type="ECO:0000313" key="2">
    <source>
        <dbReference type="Proteomes" id="UP000230069"/>
    </source>
</evidence>
<dbReference type="InParanoid" id="A0A2G5D3T2"/>
<gene>
    <name evidence="1" type="ORF">AQUCO_02800076v1</name>
</gene>
<dbReference type="PANTHER" id="PTHR45669">
    <property type="entry name" value="GLUTAREDOXIN DOMAIN-CONTAINING CYSTEINE-RICH PROTEIN CG12206-RELATED"/>
    <property type="match status" value="1"/>
</dbReference>
<dbReference type="EMBL" id="KZ305045">
    <property type="protein sequence ID" value="PIA38172.1"/>
    <property type="molecule type" value="Genomic_DNA"/>
</dbReference>
<dbReference type="Proteomes" id="UP000230069">
    <property type="component" value="Unassembled WGS sequence"/>
</dbReference>
<dbReference type="AlphaFoldDB" id="A0A2G5D3T2"/>
<dbReference type="OrthoDB" id="423313at2759"/>
<keyword evidence="2" id="KW-1185">Reference proteome</keyword>
<name>A0A2G5D3T2_AQUCA</name>
<dbReference type="STRING" id="218851.A0A2G5D3T2"/>
<sequence>MELAKFKSRCPPGGENAVVVYTVSSGRRDNIDYSEYIVSMLKSYQIEVDERDTAGRAYMSELQTVLGKKGVYPPVVFVKGKQLAFDKMVEMDTQGTLGKLFEGIPRSSE</sequence>
<organism evidence="1 2">
    <name type="scientific">Aquilegia coerulea</name>
    <name type="common">Rocky mountain columbine</name>
    <dbReference type="NCBI Taxonomy" id="218851"/>
    <lineage>
        <taxon>Eukaryota</taxon>
        <taxon>Viridiplantae</taxon>
        <taxon>Streptophyta</taxon>
        <taxon>Embryophyta</taxon>
        <taxon>Tracheophyta</taxon>
        <taxon>Spermatophyta</taxon>
        <taxon>Magnoliopsida</taxon>
        <taxon>Ranunculales</taxon>
        <taxon>Ranunculaceae</taxon>
        <taxon>Thalictroideae</taxon>
        <taxon>Aquilegia</taxon>
    </lineage>
</organism>
<dbReference type="Gene3D" id="3.40.30.10">
    <property type="entry name" value="Glutaredoxin"/>
    <property type="match status" value="1"/>
</dbReference>
<dbReference type="SUPFAM" id="SSF52833">
    <property type="entry name" value="Thioredoxin-like"/>
    <property type="match status" value="1"/>
</dbReference>
<proteinExistence type="predicted"/>
<reference evidence="1 2" key="1">
    <citation type="submission" date="2017-09" db="EMBL/GenBank/DDBJ databases">
        <title>WGS assembly of Aquilegia coerulea Goldsmith.</title>
        <authorList>
            <person name="Hodges S."/>
            <person name="Kramer E."/>
            <person name="Nordborg M."/>
            <person name="Tomkins J."/>
            <person name="Borevitz J."/>
            <person name="Derieg N."/>
            <person name="Yan J."/>
            <person name="Mihaltcheva S."/>
            <person name="Hayes R.D."/>
            <person name="Rokhsar D."/>
        </authorList>
    </citation>
    <scope>NUCLEOTIDE SEQUENCE [LARGE SCALE GENOMIC DNA]</scope>
    <source>
        <strain evidence="2">cv. Goldsmith</strain>
    </source>
</reference>